<dbReference type="RefSeq" id="WP_191304461.1">
    <property type="nucleotide sequence ID" value="NZ_BNAR01000018.1"/>
</dbReference>
<reference evidence="2" key="1">
    <citation type="journal article" date="2019" name="Int. J. Syst. Evol. Microbiol.">
        <title>The Global Catalogue of Microorganisms (GCM) 10K type strain sequencing project: providing services to taxonomists for standard genome sequencing and annotation.</title>
        <authorList>
            <consortium name="The Broad Institute Genomics Platform"/>
            <consortium name="The Broad Institute Genome Sequencing Center for Infectious Disease"/>
            <person name="Wu L."/>
            <person name="Ma J."/>
        </authorList>
    </citation>
    <scope>NUCLEOTIDE SEQUENCE [LARGE SCALE GENOMIC DNA]</scope>
    <source>
        <strain evidence="2">CGMCC 4.7367</strain>
    </source>
</reference>
<evidence type="ECO:0000313" key="2">
    <source>
        <dbReference type="Proteomes" id="UP000605568"/>
    </source>
</evidence>
<dbReference type="EMBL" id="BNAR01000018">
    <property type="protein sequence ID" value="GHH57879.1"/>
    <property type="molecule type" value="Genomic_DNA"/>
</dbReference>
<evidence type="ECO:0000313" key="1">
    <source>
        <dbReference type="EMBL" id="GHH57879.1"/>
    </source>
</evidence>
<protein>
    <submittedName>
        <fullName evidence="1">Uncharacterized protein</fullName>
    </submittedName>
</protein>
<proteinExistence type="predicted"/>
<keyword evidence="2" id="KW-1185">Reference proteome</keyword>
<accession>A0ABQ3MQJ3</accession>
<comment type="caution">
    <text evidence="1">The sequence shown here is derived from an EMBL/GenBank/DDBJ whole genome shotgun (WGS) entry which is preliminary data.</text>
</comment>
<sequence>MTTPDRYADLTHRVHQRYAAGGTVDRNAFNNDPTFRASVEMIRKMLTATDAALAAEGVDEVTRDRVAYRVLYGEAPHSYPVPDSHEALARLRARDEQLQRLAKLDLPKIQVDWLP</sequence>
<gene>
    <name evidence="1" type="ORF">GCM10017774_78320</name>
</gene>
<organism evidence="1 2">
    <name type="scientific">Lentzea cavernae</name>
    <dbReference type="NCBI Taxonomy" id="2020703"/>
    <lineage>
        <taxon>Bacteria</taxon>
        <taxon>Bacillati</taxon>
        <taxon>Actinomycetota</taxon>
        <taxon>Actinomycetes</taxon>
        <taxon>Pseudonocardiales</taxon>
        <taxon>Pseudonocardiaceae</taxon>
        <taxon>Lentzea</taxon>
    </lineage>
</organism>
<name>A0ABQ3MQJ3_9PSEU</name>
<dbReference type="Proteomes" id="UP000605568">
    <property type="component" value="Unassembled WGS sequence"/>
</dbReference>